<evidence type="ECO:0000313" key="3">
    <source>
        <dbReference type="Proteomes" id="UP000005204"/>
    </source>
</evidence>
<dbReference type="Proteomes" id="UP000005204">
    <property type="component" value="Unassembled WGS sequence"/>
</dbReference>
<dbReference type="RefSeq" id="XP_062530113.1">
    <property type="nucleotide sequence ID" value="XM_062674129.1"/>
</dbReference>
<dbReference type="SMR" id="A0A8R2R2M4"/>
<feature type="transmembrane region" description="Helical" evidence="1">
    <location>
        <begin position="130"/>
        <end position="155"/>
    </location>
</feature>
<feature type="transmembrane region" description="Helical" evidence="1">
    <location>
        <begin position="205"/>
        <end position="229"/>
    </location>
</feature>
<dbReference type="EnsemblMetazoa" id="XM_038017511.1">
    <property type="protein sequence ID" value="XP_037873439.1"/>
    <property type="gene ID" value="LOC105842644"/>
</dbReference>
<feature type="transmembrane region" description="Helical" evidence="1">
    <location>
        <begin position="98"/>
        <end position="118"/>
    </location>
</feature>
<keyword evidence="1" id="KW-0812">Transmembrane</keyword>
<protein>
    <submittedName>
        <fullName evidence="2">Uncharacterized protein</fullName>
    </submittedName>
</protein>
<dbReference type="RefSeq" id="XP_037873439.1">
    <property type="nucleotide sequence ID" value="XM_038017511.2"/>
</dbReference>
<evidence type="ECO:0000256" key="1">
    <source>
        <dbReference type="SAM" id="Phobius"/>
    </source>
</evidence>
<keyword evidence="1" id="KW-1133">Transmembrane helix</keyword>
<organism evidence="2 3">
    <name type="scientific">Bombyx mori</name>
    <name type="common">Silk moth</name>
    <dbReference type="NCBI Taxonomy" id="7091"/>
    <lineage>
        <taxon>Eukaryota</taxon>
        <taxon>Metazoa</taxon>
        <taxon>Ecdysozoa</taxon>
        <taxon>Arthropoda</taxon>
        <taxon>Hexapoda</taxon>
        <taxon>Insecta</taxon>
        <taxon>Pterygota</taxon>
        <taxon>Neoptera</taxon>
        <taxon>Endopterygota</taxon>
        <taxon>Lepidoptera</taxon>
        <taxon>Glossata</taxon>
        <taxon>Ditrysia</taxon>
        <taxon>Bombycoidea</taxon>
        <taxon>Bombycidae</taxon>
        <taxon>Bombycinae</taxon>
        <taxon>Bombyx</taxon>
    </lineage>
</organism>
<keyword evidence="3" id="KW-1185">Reference proteome</keyword>
<dbReference type="KEGG" id="bmor:105842644"/>
<evidence type="ECO:0000313" key="2">
    <source>
        <dbReference type="EnsemblMetazoa" id="XP_037873439.1"/>
    </source>
</evidence>
<dbReference type="GeneID" id="105842644"/>
<dbReference type="EnsemblMetazoa" id="XM_038017510.1">
    <property type="protein sequence ID" value="XP_037873438.1"/>
    <property type="gene ID" value="LOC105842644"/>
</dbReference>
<reference evidence="2" key="2">
    <citation type="submission" date="2022-06" db="UniProtKB">
        <authorList>
            <consortium name="EnsemblMetazoa"/>
        </authorList>
    </citation>
    <scope>IDENTIFICATION</scope>
    <source>
        <strain evidence="2">p50T (Dazao)</strain>
    </source>
</reference>
<name>A0A8R2R2M4_BOMMO</name>
<dbReference type="RefSeq" id="XP_037873438.1">
    <property type="nucleotide sequence ID" value="XM_038017510.2"/>
</dbReference>
<accession>A0A8R2R2M4</accession>
<sequence length="248" mass="25537">MQAAPARYVSVSELYTTDEVELLLDEIRELEPTSCRGEDVQDFEIAGSGCVSGGLSPVGTERSWDSHAQYRAAVSPGAGPAPAQLYCAPRRLLAPRAAASLVLAGAGAAAAVCVWVAGGRTVRLPLAGRLRALLLAALTSALLHATLALLAATRLQAQLALDWPRVWLVAALWTAVSLTCGGSLTLHAIVAAPEYRYAPKYIADLLYAAAGLALSSAALAVAVAAGTCARRGGGAAYRAVPARDNPPL</sequence>
<feature type="transmembrane region" description="Helical" evidence="1">
    <location>
        <begin position="167"/>
        <end position="193"/>
    </location>
</feature>
<reference evidence="3" key="1">
    <citation type="journal article" date="2008" name="Insect Biochem. Mol. Biol.">
        <title>The genome of a lepidopteran model insect, the silkworm Bombyx mori.</title>
        <authorList>
            <consortium name="International Silkworm Genome Consortium"/>
        </authorList>
    </citation>
    <scope>NUCLEOTIDE SEQUENCE [LARGE SCALE GENOMIC DNA]</scope>
    <source>
        <strain evidence="3">p50T</strain>
    </source>
</reference>
<proteinExistence type="predicted"/>
<keyword evidence="1" id="KW-0472">Membrane</keyword>
<dbReference type="AlphaFoldDB" id="A0A8R2R2M4"/>